<comment type="caution">
    <text evidence="1">The sequence shown here is derived from an EMBL/GenBank/DDBJ whole genome shotgun (WGS) entry which is preliminary data.</text>
</comment>
<evidence type="ECO:0000313" key="2">
    <source>
        <dbReference type="Proteomes" id="UP000738359"/>
    </source>
</evidence>
<feature type="non-terminal residue" evidence="1">
    <location>
        <position position="1"/>
    </location>
</feature>
<proteinExistence type="predicted"/>
<sequence>HQASSWPLAVCSHTAARPRSSVCTYCASFPPDSSMSPCSGTRSFSTTQTSPSPFCTPSPSRCMSTGLCSISKRKRSFEPSRGDWKRPLRLSRHWCLKRRSCLLRHLLDLWLWGLRMTRRCCWIQNTMKTSNMSNCSALMLSLLAKTAPQLSSRKGITLDLSLHGTPLREEDIMNC</sequence>
<organism evidence="1 2">
    <name type="scientific">Mortierella alpina</name>
    <name type="common">Oleaginous fungus</name>
    <name type="synonym">Mortierella renispora</name>
    <dbReference type="NCBI Taxonomy" id="64518"/>
    <lineage>
        <taxon>Eukaryota</taxon>
        <taxon>Fungi</taxon>
        <taxon>Fungi incertae sedis</taxon>
        <taxon>Mucoromycota</taxon>
        <taxon>Mortierellomycotina</taxon>
        <taxon>Mortierellomycetes</taxon>
        <taxon>Mortierellales</taxon>
        <taxon>Mortierellaceae</taxon>
        <taxon>Mortierella</taxon>
    </lineage>
</organism>
<feature type="non-terminal residue" evidence="1">
    <location>
        <position position="175"/>
    </location>
</feature>
<accession>A0A9P6J6K8</accession>
<name>A0A9P6J6K8_MORAP</name>
<protein>
    <submittedName>
        <fullName evidence="1">Uncharacterized protein</fullName>
    </submittedName>
</protein>
<gene>
    <name evidence="1" type="ORF">BGZ70_007327</name>
</gene>
<dbReference type="EMBL" id="JAAAHY010000456">
    <property type="protein sequence ID" value="KAF9963563.1"/>
    <property type="molecule type" value="Genomic_DNA"/>
</dbReference>
<evidence type="ECO:0000313" key="1">
    <source>
        <dbReference type="EMBL" id="KAF9963563.1"/>
    </source>
</evidence>
<keyword evidence="2" id="KW-1185">Reference proteome</keyword>
<reference evidence="1" key="1">
    <citation type="journal article" date="2020" name="Fungal Divers.">
        <title>Resolving the Mortierellaceae phylogeny through synthesis of multi-gene phylogenetics and phylogenomics.</title>
        <authorList>
            <person name="Vandepol N."/>
            <person name="Liber J."/>
            <person name="Desiro A."/>
            <person name="Na H."/>
            <person name="Kennedy M."/>
            <person name="Barry K."/>
            <person name="Grigoriev I.V."/>
            <person name="Miller A.N."/>
            <person name="O'Donnell K."/>
            <person name="Stajich J.E."/>
            <person name="Bonito G."/>
        </authorList>
    </citation>
    <scope>NUCLEOTIDE SEQUENCE</scope>
    <source>
        <strain evidence="1">CK1249</strain>
    </source>
</reference>
<dbReference type="Proteomes" id="UP000738359">
    <property type="component" value="Unassembled WGS sequence"/>
</dbReference>
<dbReference type="AlphaFoldDB" id="A0A9P6J6K8"/>